<dbReference type="Pfam" id="PF03417">
    <property type="entry name" value="AAT"/>
    <property type="match status" value="1"/>
</dbReference>
<gene>
    <name evidence="2" type="ORF">LZA78_03345</name>
</gene>
<sequence>MELWWRAISEAEPGPKWAGLFAELWPAYKAWWLREGEDARPTYLECLRALERHMPEILPIYEQLCALAGGGDLAARFLSFYRPPPYLSGCSQAIWPGKEPVLVRNYDYDPRAFERIVLHTGWQGRKVMGTTDGLWGLVDGMNDAGLAVSLTFGGRRVVGDGFGVPIILRYVLQTCTTAEEAGQALARIPSHMSYNVTVLDRRRNYLTAFLSPDRPAIMTHAAVATNHQERVEWDAHARMTASVERERFLLQRLTLHVEPEEKFISAFLRPPLYSTAYDRGFGTLYTAVYRPRKGEMELRWPRGCWPLDLHEFHEASHLIMTPDPRAVAEREQ</sequence>
<accession>A0ABS8YSS5</accession>
<dbReference type="InterPro" id="IPR029055">
    <property type="entry name" value="Ntn_hydrolases_N"/>
</dbReference>
<name>A0ABS8YSS5_9RHOB</name>
<evidence type="ECO:0000259" key="1">
    <source>
        <dbReference type="Pfam" id="PF03417"/>
    </source>
</evidence>
<comment type="caution">
    <text evidence="2">The sequence shown here is derived from an EMBL/GenBank/DDBJ whole genome shotgun (WGS) entry which is preliminary data.</text>
</comment>
<dbReference type="Proteomes" id="UP001521181">
    <property type="component" value="Unassembled WGS sequence"/>
</dbReference>
<keyword evidence="3" id="KW-1185">Reference proteome</keyword>
<dbReference type="CDD" id="cd01935">
    <property type="entry name" value="Ntn_CGH_like"/>
    <property type="match status" value="1"/>
</dbReference>
<evidence type="ECO:0000313" key="2">
    <source>
        <dbReference type="EMBL" id="MCE5972518.1"/>
    </source>
</evidence>
<dbReference type="EMBL" id="JAJUOS010000002">
    <property type="protein sequence ID" value="MCE5972518.1"/>
    <property type="molecule type" value="Genomic_DNA"/>
</dbReference>
<evidence type="ECO:0000313" key="3">
    <source>
        <dbReference type="Proteomes" id="UP001521181"/>
    </source>
</evidence>
<dbReference type="RefSeq" id="WP_233675535.1">
    <property type="nucleotide sequence ID" value="NZ_JAJUOS010000002.1"/>
</dbReference>
<dbReference type="GO" id="GO:0016746">
    <property type="term" value="F:acyltransferase activity"/>
    <property type="evidence" value="ECO:0007669"/>
    <property type="project" value="UniProtKB-KW"/>
</dbReference>
<organism evidence="2 3">
    <name type="scientific">Rhodobacter flavimaris</name>
    <dbReference type="NCBI Taxonomy" id="2907145"/>
    <lineage>
        <taxon>Bacteria</taxon>
        <taxon>Pseudomonadati</taxon>
        <taxon>Pseudomonadota</taxon>
        <taxon>Alphaproteobacteria</taxon>
        <taxon>Rhodobacterales</taxon>
        <taxon>Rhodobacter group</taxon>
        <taxon>Rhodobacter</taxon>
    </lineage>
</organism>
<protein>
    <submittedName>
        <fullName evidence="2">C45 family autoproteolytic acyltransferase/hydrolase</fullName>
    </submittedName>
</protein>
<proteinExistence type="predicted"/>
<keyword evidence="2" id="KW-0808">Transferase</keyword>
<dbReference type="InterPro" id="IPR005079">
    <property type="entry name" value="Peptidase_C45_hydrolase"/>
</dbReference>
<reference evidence="2 3" key="1">
    <citation type="submission" date="2021-12" db="EMBL/GenBank/DDBJ databases">
        <title>Sinirhodobacter sp. WL0062 is a bacterium isolated from seawater.</title>
        <authorList>
            <person name="Wang L."/>
            <person name="He W."/>
            <person name="Zhang D.-F."/>
        </authorList>
    </citation>
    <scope>NUCLEOTIDE SEQUENCE [LARGE SCALE GENOMIC DNA]</scope>
    <source>
        <strain evidence="2 3">WL0062</strain>
    </source>
</reference>
<dbReference type="Gene3D" id="3.60.60.10">
    <property type="entry name" value="Penicillin V Acylase, Chain A"/>
    <property type="match status" value="1"/>
</dbReference>
<feature type="domain" description="Peptidase C45 hydrolase" evidence="1">
    <location>
        <begin position="98"/>
        <end position="302"/>
    </location>
</feature>
<dbReference type="NCBIfam" id="NF040521">
    <property type="entry name" value="C45_proenzyme"/>
    <property type="match status" value="1"/>
</dbReference>
<dbReference type="InterPro" id="IPR047794">
    <property type="entry name" value="C45_proenzyme-like"/>
</dbReference>
<dbReference type="SUPFAM" id="SSF56235">
    <property type="entry name" value="N-terminal nucleophile aminohydrolases (Ntn hydrolases)"/>
    <property type="match status" value="1"/>
</dbReference>
<keyword evidence="2" id="KW-0012">Acyltransferase</keyword>